<name>A0A1M5MAM8_9ACTN</name>
<keyword evidence="3" id="KW-1185">Reference proteome</keyword>
<dbReference type="Proteomes" id="UP000184471">
    <property type="component" value="Unassembled WGS sequence"/>
</dbReference>
<gene>
    <name evidence="2" type="ORF">SAMN05444351_3099</name>
</gene>
<evidence type="ECO:0000313" key="2">
    <source>
        <dbReference type="EMBL" id="SHG74340.1"/>
    </source>
</evidence>
<dbReference type="STRING" id="1070870.SAMN05444351_3099"/>
<reference evidence="2 3" key="1">
    <citation type="submission" date="2016-11" db="EMBL/GenBank/DDBJ databases">
        <authorList>
            <person name="Jaros S."/>
            <person name="Januszkiewicz K."/>
            <person name="Wedrychowicz H."/>
        </authorList>
    </citation>
    <scope>NUCLEOTIDE SEQUENCE [LARGE SCALE GENOMIC DNA]</scope>
    <source>
        <strain evidence="2 3">DSM 45408</strain>
    </source>
</reference>
<accession>A0A1M5MAM8</accession>
<evidence type="ECO:0000313" key="3">
    <source>
        <dbReference type="Proteomes" id="UP000184471"/>
    </source>
</evidence>
<keyword evidence="1" id="KW-1133">Transmembrane helix</keyword>
<feature type="transmembrane region" description="Helical" evidence="1">
    <location>
        <begin position="48"/>
        <end position="65"/>
    </location>
</feature>
<organism evidence="2 3">
    <name type="scientific">Geodermatophilus nigrescens</name>
    <dbReference type="NCBI Taxonomy" id="1070870"/>
    <lineage>
        <taxon>Bacteria</taxon>
        <taxon>Bacillati</taxon>
        <taxon>Actinomycetota</taxon>
        <taxon>Actinomycetes</taxon>
        <taxon>Geodermatophilales</taxon>
        <taxon>Geodermatophilaceae</taxon>
        <taxon>Geodermatophilus</taxon>
    </lineage>
</organism>
<feature type="transmembrane region" description="Helical" evidence="1">
    <location>
        <begin position="22"/>
        <end position="42"/>
    </location>
</feature>
<dbReference type="EMBL" id="FQVX01000003">
    <property type="protein sequence ID" value="SHG74340.1"/>
    <property type="molecule type" value="Genomic_DNA"/>
</dbReference>
<sequence length="76" mass="8164">MPGPRLATVPAVEQREPYWRGVLLRLPVAVLMGVVVGLVLWWPADLHGSSAVVAGFFGALAGALLPPRPRDRRPAD</sequence>
<evidence type="ECO:0000256" key="1">
    <source>
        <dbReference type="SAM" id="Phobius"/>
    </source>
</evidence>
<proteinExistence type="predicted"/>
<dbReference type="AlphaFoldDB" id="A0A1M5MAM8"/>
<protein>
    <submittedName>
        <fullName evidence="2">Uncharacterized protein</fullName>
    </submittedName>
</protein>
<keyword evidence="1" id="KW-0812">Transmembrane</keyword>
<keyword evidence="1" id="KW-0472">Membrane</keyword>